<proteinExistence type="predicted"/>
<accession>A0AAD6XKN5</accession>
<evidence type="ECO:0000313" key="3">
    <source>
        <dbReference type="Proteomes" id="UP001222325"/>
    </source>
</evidence>
<feature type="region of interest" description="Disordered" evidence="1">
    <location>
        <begin position="130"/>
        <end position="157"/>
    </location>
</feature>
<name>A0AAD6XKN5_9AGAR</name>
<reference evidence="2" key="1">
    <citation type="submission" date="2023-03" db="EMBL/GenBank/DDBJ databases">
        <title>Massive genome expansion in bonnet fungi (Mycena s.s.) driven by repeated elements and novel gene families across ecological guilds.</title>
        <authorList>
            <consortium name="Lawrence Berkeley National Laboratory"/>
            <person name="Harder C.B."/>
            <person name="Miyauchi S."/>
            <person name="Viragh M."/>
            <person name="Kuo A."/>
            <person name="Thoen E."/>
            <person name="Andreopoulos B."/>
            <person name="Lu D."/>
            <person name="Skrede I."/>
            <person name="Drula E."/>
            <person name="Henrissat B."/>
            <person name="Morin E."/>
            <person name="Kohler A."/>
            <person name="Barry K."/>
            <person name="LaButti K."/>
            <person name="Morin E."/>
            <person name="Salamov A."/>
            <person name="Lipzen A."/>
            <person name="Mereny Z."/>
            <person name="Hegedus B."/>
            <person name="Baldrian P."/>
            <person name="Stursova M."/>
            <person name="Weitz H."/>
            <person name="Taylor A."/>
            <person name="Grigoriev I.V."/>
            <person name="Nagy L.G."/>
            <person name="Martin F."/>
            <person name="Kauserud H."/>
        </authorList>
    </citation>
    <scope>NUCLEOTIDE SEQUENCE</scope>
    <source>
        <strain evidence="2">CBHHK173m</strain>
    </source>
</reference>
<sequence>MSQQVSCAFLDAGLLLVVPPQLTSERPVLPPPSRRMHVASLPPPSQYFQSDVPARRRKSSLLPREPRPTHRALVTRRCATADTPSRTIHALLRPGRVWVNMGAYTGFFRVSALHFTGRMPADGMRIGRGCTRPTPSRSIPSSETPISTRSRRHRAPTSRVWSGPAYVLLSARMHTDGRYAPPRVETLF</sequence>
<evidence type="ECO:0000313" key="2">
    <source>
        <dbReference type="EMBL" id="KAJ7085229.1"/>
    </source>
</evidence>
<organism evidence="2 3">
    <name type="scientific">Mycena belliarum</name>
    <dbReference type="NCBI Taxonomy" id="1033014"/>
    <lineage>
        <taxon>Eukaryota</taxon>
        <taxon>Fungi</taxon>
        <taxon>Dikarya</taxon>
        <taxon>Basidiomycota</taxon>
        <taxon>Agaricomycotina</taxon>
        <taxon>Agaricomycetes</taxon>
        <taxon>Agaricomycetidae</taxon>
        <taxon>Agaricales</taxon>
        <taxon>Marasmiineae</taxon>
        <taxon>Mycenaceae</taxon>
        <taxon>Mycena</taxon>
    </lineage>
</organism>
<dbReference type="Proteomes" id="UP001222325">
    <property type="component" value="Unassembled WGS sequence"/>
</dbReference>
<dbReference type="AlphaFoldDB" id="A0AAD6XKN5"/>
<dbReference type="EMBL" id="JARJCN010000035">
    <property type="protein sequence ID" value="KAJ7085229.1"/>
    <property type="molecule type" value="Genomic_DNA"/>
</dbReference>
<keyword evidence="3" id="KW-1185">Reference proteome</keyword>
<evidence type="ECO:0000256" key="1">
    <source>
        <dbReference type="SAM" id="MobiDB-lite"/>
    </source>
</evidence>
<feature type="compositionally biased region" description="Low complexity" evidence="1">
    <location>
        <begin position="131"/>
        <end position="148"/>
    </location>
</feature>
<protein>
    <submittedName>
        <fullName evidence="2">Uncharacterized protein</fullName>
    </submittedName>
</protein>
<feature type="region of interest" description="Disordered" evidence="1">
    <location>
        <begin position="40"/>
        <end position="70"/>
    </location>
</feature>
<gene>
    <name evidence="2" type="ORF">B0H15DRAFT_380123</name>
</gene>
<comment type="caution">
    <text evidence="2">The sequence shown here is derived from an EMBL/GenBank/DDBJ whole genome shotgun (WGS) entry which is preliminary data.</text>
</comment>